<proteinExistence type="predicted"/>
<accession>A0A8S5VHS9</accession>
<sequence length="29" mass="3806">MNTRWIFYRETFLSSCVPITFIRRRRWNR</sequence>
<organism evidence="1">
    <name type="scientific">Siphoviridae sp. ct3z32</name>
    <dbReference type="NCBI Taxonomy" id="2825327"/>
    <lineage>
        <taxon>Viruses</taxon>
        <taxon>Duplodnaviria</taxon>
        <taxon>Heunggongvirae</taxon>
        <taxon>Uroviricota</taxon>
        <taxon>Caudoviricetes</taxon>
    </lineage>
</organism>
<dbReference type="EMBL" id="BK016267">
    <property type="protein sequence ID" value="DAG06232.1"/>
    <property type="molecule type" value="Genomic_DNA"/>
</dbReference>
<evidence type="ECO:0000313" key="1">
    <source>
        <dbReference type="EMBL" id="DAG06232.1"/>
    </source>
</evidence>
<name>A0A8S5VHS9_9CAUD</name>
<protein>
    <submittedName>
        <fullName evidence="1">Uncharacterized protein</fullName>
    </submittedName>
</protein>
<reference evidence="1" key="1">
    <citation type="journal article" date="2021" name="Proc. Natl. Acad. Sci. U.S.A.">
        <title>A Catalog of Tens of Thousands of Viruses from Human Metagenomes Reveals Hidden Associations with Chronic Diseases.</title>
        <authorList>
            <person name="Tisza M.J."/>
            <person name="Buck C.B."/>
        </authorList>
    </citation>
    <scope>NUCLEOTIDE SEQUENCE</scope>
    <source>
        <strain evidence="1">Ct3z32</strain>
    </source>
</reference>